<dbReference type="KEGG" id="pge:LG71_17380"/>
<feature type="binding site" evidence="2">
    <location>
        <position position="92"/>
    </location>
    <ligand>
        <name>Mn(2+)</name>
        <dbReference type="ChEBI" id="CHEBI:29035"/>
        <label>2</label>
    </ligand>
</feature>
<keyword evidence="2" id="KW-0479">Metal-binding</keyword>
<dbReference type="InterPro" id="IPR017439">
    <property type="entry name" value="Amidohydrolase"/>
</dbReference>
<keyword evidence="6" id="KW-1185">Reference proteome</keyword>
<dbReference type="GO" id="GO:0050118">
    <property type="term" value="F:N-acetyldiaminopimelate deacetylase activity"/>
    <property type="evidence" value="ECO:0007669"/>
    <property type="project" value="UniProtKB-ARBA"/>
</dbReference>
<feature type="binding site" evidence="2">
    <location>
        <position position="344"/>
    </location>
    <ligand>
        <name>Mn(2+)</name>
        <dbReference type="ChEBI" id="CHEBI:29035"/>
        <label>2</label>
    </ligand>
</feature>
<dbReference type="SUPFAM" id="SSF53187">
    <property type="entry name" value="Zn-dependent exopeptidases"/>
    <property type="match status" value="1"/>
</dbReference>
<feature type="domain" description="Peptidase M20 dimerisation" evidence="3">
    <location>
        <begin position="175"/>
        <end position="266"/>
    </location>
</feature>
<feature type="binding site" evidence="2">
    <location>
        <position position="94"/>
    </location>
    <ligand>
        <name>Mn(2+)</name>
        <dbReference type="ChEBI" id="CHEBI:29035"/>
        <label>2</label>
    </ligand>
</feature>
<dbReference type="AlphaFoldDB" id="A0A089PNN1"/>
<dbReference type="Gene3D" id="3.40.630.10">
    <property type="entry name" value="Zn peptidases"/>
    <property type="match status" value="1"/>
</dbReference>
<dbReference type="InterPro" id="IPR033846">
    <property type="entry name" value="YxeP-like"/>
</dbReference>
<dbReference type="EMBL" id="ABLOKC030000004">
    <property type="protein sequence ID" value="EML1470411.1"/>
    <property type="molecule type" value="Genomic_DNA"/>
</dbReference>
<dbReference type="GO" id="GO:0046872">
    <property type="term" value="F:metal ion binding"/>
    <property type="evidence" value="ECO:0007669"/>
    <property type="project" value="UniProtKB-KW"/>
</dbReference>
<sequence>MSFEQQLIRWRRELHQNPELSLQEVATTARIRDWLQSAGIAPLPLELKTGAVAEVGQGERVVALRADIDALPIEEATGLEYRSQNPGVMHACGHDIHTSVILGAALLLKARETSLPGRVRILFQPAEENFGGAKTLIRAGALEGVSAIFGMHNEPGLPVGEFATRGGAFYANVDRFIIRVQGKGAHAARPHEGQDAILLASQLIGALQGIASREVNTLDSVVLSVTRIQGGNTWNVLPESVELEGTLRTHRTDVQQRVKTRVSEIAAGFARAFNAGIEVVWYAGPTALVNDPAWADFATQVADEEGYKTSTAALHLGGEDFAVYLQQTPGAFVSIGSASEFGLHHPAFNPDERLIAPAARYFAALAEKALHTLNGKENAHG</sequence>
<accession>A0A089PNN1</accession>
<dbReference type="Pfam" id="PF07687">
    <property type="entry name" value="M20_dimer"/>
    <property type="match status" value="1"/>
</dbReference>
<dbReference type="PANTHER" id="PTHR11014:SF63">
    <property type="entry name" value="METALLOPEPTIDASE, PUTATIVE (AFU_ORTHOLOGUE AFUA_6G09600)-RELATED"/>
    <property type="match status" value="1"/>
</dbReference>
<evidence type="ECO:0000256" key="1">
    <source>
        <dbReference type="ARBA" id="ARBA00022801"/>
    </source>
</evidence>
<dbReference type="PATRIC" id="fig|61647.15.peg.2727"/>
<gene>
    <name evidence="5" type="ORF">ABW06_20790</name>
    <name evidence="4" type="ORF">QEG54_001101</name>
</gene>
<name>A0A089PNN1_PLUGE</name>
<dbReference type="RefSeq" id="WP_043084120.1">
    <property type="nucleotide sequence ID" value="NZ_CP009450.1"/>
</dbReference>
<keyword evidence="1 5" id="KW-0378">Hydrolase</keyword>
<dbReference type="EMBL" id="LDZF01000027">
    <property type="protein sequence ID" value="KMK11621.1"/>
    <property type="molecule type" value="Genomic_DNA"/>
</dbReference>
<evidence type="ECO:0000313" key="4">
    <source>
        <dbReference type="EMBL" id="EML1470411.1"/>
    </source>
</evidence>
<dbReference type="CDD" id="cd05669">
    <property type="entry name" value="M20_Acy1_YxeP-like"/>
    <property type="match status" value="1"/>
</dbReference>
<evidence type="ECO:0000313" key="5">
    <source>
        <dbReference type="EMBL" id="KMK11621.1"/>
    </source>
</evidence>
<evidence type="ECO:0000259" key="3">
    <source>
        <dbReference type="Pfam" id="PF07687"/>
    </source>
</evidence>
<feature type="binding site" evidence="2">
    <location>
        <position position="152"/>
    </location>
    <ligand>
        <name>Mn(2+)</name>
        <dbReference type="ChEBI" id="CHEBI:29035"/>
        <label>2</label>
    </ligand>
</feature>
<dbReference type="FunFam" id="3.30.70.360:FF:000001">
    <property type="entry name" value="N-acetyldiaminopimelate deacetylase"/>
    <property type="match status" value="1"/>
</dbReference>
<dbReference type="Gene3D" id="3.30.70.360">
    <property type="match status" value="1"/>
</dbReference>
<organism evidence="5 6">
    <name type="scientific">Pluralibacter gergoviae</name>
    <name type="common">Enterobacter gergoviae</name>
    <dbReference type="NCBI Taxonomy" id="61647"/>
    <lineage>
        <taxon>Bacteria</taxon>
        <taxon>Pseudomonadati</taxon>
        <taxon>Pseudomonadota</taxon>
        <taxon>Gammaproteobacteria</taxon>
        <taxon>Enterobacterales</taxon>
        <taxon>Enterobacteriaceae</taxon>
        <taxon>Pluralibacter</taxon>
    </lineage>
</organism>
<reference evidence="5 6" key="1">
    <citation type="submission" date="2015-05" db="EMBL/GenBank/DDBJ databases">
        <title>Genome sequences of Pluralibacter gergoviae.</title>
        <authorList>
            <person name="Greninger A.L."/>
            <person name="Miller S."/>
        </authorList>
    </citation>
    <scope>NUCLEOTIDE SEQUENCE [LARGE SCALE GENOMIC DNA]</scope>
    <source>
        <strain evidence="5 6">JS81F13</strain>
    </source>
</reference>
<keyword evidence="2" id="KW-0464">Manganese</keyword>
<dbReference type="STRING" id="61647.LG71_17380"/>
<dbReference type="InterPro" id="IPR002933">
    <property type="entry name" value="Peptidase_M20"/>
</dbReference>
<feature type="binding site" evidence="2">
    <location>
        <position position="128"/>
    </location>
    <ligand>
        <name>Mn(2+)</name>
        <dbReference type="ChEBI" id="CHEBI:29035"/>
        <label>2</label>
    </ligand>
</feature>
<dbReference type="InterPro" id="IPR036264">
    <property type="entry name" value="Bact_exopeptidase_dim_dom"/>
</dbReference>
<dbReference type="PIRSF" id="PIRSF005962">
    <property type="entry name" value="Pept_M20D_amidohydro"/>
    <property type="match status" value="1"/>
</dbReference>
<comment type="cofactor">
    <cofactor evidence="2">
        <name>Mn(2+)</name>
        <dbReference type="ChEBI" id="CHEBI:29035"/>
    </cofactor>
    <text evidence="2">The Mn(2+) ion enhances activity.</text>
</comment>
<evidence type="ECO:0000313" key="6">
    <source>
        <dbReference type="Proteomes" id="UP000036196"/>
    </source>
</evidence>
<comment type="caution">
    <text evidence="5">The sequence shown here is derived from an EMBL/GenBank/DDBJ whole genome shotgun (WGS) entry which is preliminary data.</text>
</comment>
<dbReference type="Pfam" id="PF01546">
    <property type="entry name" value="Peptidase_M20"/>
    <property type="match status" value="1"/>
</dbReference>
<reference evidence="4" key="2">
    <citation type="submission" date="2024-02" db="EMBL/GenBank/DDBJ databases">
        <authorList>
            <consortium name="Clinical and Environmental Microbiology Branch: Whole genome sequencing antimicrobial resistance pathogens in the healthcare setting"/>
        </authorList>
    </citation>
    <scope>NUCLEOTIDE SEQUENCE</scope>
    <source>
        <strain evidence="4">2021DK-00143</strain>
    </source>
</reference>
<evidence type="ECO:0000256" key="2">
    <source>
        <dbReference type="PIRSR" id="PIRSR005962-1"/>
    </source>
</evidence>
<dbReference type="SUPFAM" id="SSF55031">
    <property type="entry name" value="Bacterial exopeptidase dimerisation domain"/>
    <property type="match status" value="1"/>
</dbReference>
<dbReference type="eggNOG" id="COG1473">
    <property type="taxonomic scope" value="Bacteria"/>
</dbReference>
<dbReference type="InterPro" id="IPR011650">
    <property type="entry name" value="Peptidase_M20_dimer"/>
</dbReference>
<dbReference type="Proteomes" id="UP000036196">
    <property type="component" value="Unassembled WGS sequence"/>
</dbReference>
<protein>
    <submittedName>
        <fullName evidence="5">Hydrolase</fullName>
    </submittedName>
    <submittedName>
        <fullName evidence="4">M20 peptidase aminoacylase family protein</fullName>
    </submittedName>
</protein>
<proteinExistence type="predicted"/>
<dbReference type="NCBIfam" id="TIGR01891">
    <property type="entry name" value="amidohydrolases"/>
    <property type="match status" value="1"/>
</dbReference>
<dbReference type="GO" id="GO:0019877">
    <property type="term" value="P:diaminopimelate biosynthetic process"/>
    <property type="evidence" value="ECO:0007669"/>
    <property type="project" value="UniProtKB-ARBA"/>
</dbReference>
<dbReference type="PANTHER" id="PTHR11014">
    <property type="entry name" value="PEPTIDASE M20 FAMILY MEMBER"/>
    <property type="match status" value="1"/>
</dbReference>